<dbReference type="EMBL" id="SBIW01000012">
    <property type="protein sequence ID" value="RWY47981.1"/>
    <property type="molecule type" value="Genomic_DNA"/>
</dbReference>
<dbReference type="Pfam" id="PF13568">
    <property type="entry name" value="OMP_b-brl_2"/>
    <property type="match status" value="1"/>
</dbReference>
<sequence length="229" mass="25001">MKLKPLLFACFLLAGLSTFAQEKPITFGFKAGIGVTSFSRPRNEDIIIANDDKAISGFTGGAYASFTIGRISLQPGVNYVTKGAKTTEDTFGGDIVFRTYGKLRLSYLQVPINVIYNLPVKGGSFFLGGGPYIAKGLKASFTPASLDNGPDNNGDFDPISYEFGDKSFRSFKSFDYGANLLAGFRISNGLQFNFGYELGLSNIQPNNPYYYYSSTKTRSLIFSLGYQIP</sequence>
<feature type="signal peptide" evidence="1">
    <location>
        <begin position="1"/>
        <end position="20"/>
    </location>
</feature>
<dbReference type="OrthoDB" id="1150878at2"/>
<keyword evidence="4" id="KW-1185">Reference proteome</keyword>
<feature type="domain" description="Outer membrane protein beta-barrel" evidence="2">
    <location>
        <begin position="19"/>
        <end position="203"/>
    </location>
</feature>
<dbReference type="Proteomes" id="UP000286701">
    <property type="component" value="Unassembled WGS sequence"/>
</dbReference>
<comment type="caution">
    <text evidence="3">The sequence shown here is derived from an EMBL/GenBank/DDBJ whole genome shotgun (WGS) entry which is preliminary data.</text>
</comment>
<dbReference type="RefSeq" id="WP_128535875.1">
    <property type="nucleotide sequence ID" value="NZ_SBIW01000012.1"/>
</dbReference>
<evidence type="ECO:0000259" key="2">
    <source>
        <dbReference type="Pfam" id="PF13568"/>
    </source>
</evidence>
<dbReference type="InterPro" id="IPR025665">
    <property type="entry name" value="Beta-barrel_OMP_2"/>
</dbReference>
<reference evidence="3 4" key="1">
    <citation type="submission" date="2019-01" db="EMBL/GenBank/DDBJ databases">
        <title>Mucilaginibacter antarcticum sp. nov., isolated from antarctic soil.</title>
        <authorList>
            <person name="Yan Y.-Q."/>
            <person name="Du Z.-J."/>
        </authorList>
    </citation>
    <scope>NUCLEOTIDE SEQUENCE [LARGE SCALE GENOMIC DNA]</scope>
    <source>
        <strain evidence="3 4">F01003</strain>
    </source>
</reference>
<accession>A0A444MIN7</accession>
<gene>
    <name evidence="3" type="ORF">EPL05_20535</name>
</gene>
<protein>
    <submittedName>
        <fullName evidence="3">PorT family protein</fullName>
    </submittedName>
</protein>
<name>A0A444MIN7_9SPHI</name>
<organism evidence="3 4">
    <name type="scientific">Mucilaginibacter gilvus</name>
    <dbReference type="NCBI Taxonomy" id="2305909"/>
    <lineage>
        <taxon>Bacteria</taxon>
        <taxon>Pseudomonadati</taxon>
        <taxon>Bacteroidota</taxon>
        <taxon>Sphingobacteriia</taxon>
        <taxon>Sphingobacteriales</taxon>
        <taxon>Sphingobacteriaceae</taxon>
        <taxon>Mucilaginibacter</taxon>
    </lineage>
</organism>
<proteinExistence type="predicted"/>
<evidence type="ECO:0000313" key="3">
    <source>
        <dbReference type="EMBL" id="RWY47981.1"/>
    </source>
</evidence>
<evidence type="ECO:0000313" key="4">
    <source>
        <dbReference type="Proteomes" id="UP000286701"/>
    </source>
</evidence>
<evidence type="ECO:0000256" key="1">
    <source>
        <dbReference type="SAM" id="SignalP"/>
    </source>
</evidence>
<feature type="chain" id="PRO_5019549320" evidence="1">
    <location>
        <begin position="21"/>
        <end position="229"/>
    </location>
</feature>
<dbReference type="AlphaFoldDB" id="A0A444MIN7"/>
<keyword evidence="1" id="KW-0732">Signal</keyword>